<dbReference type="OrthoDB" id="291633at2"/>
<dbReference type="Gene3D" id="3.40.50.1460">
    <property type="match status" value="1"/>
</dbReference>
<sequence length="1627" mass="177506">MLGFRRSHAVVVGIDEYQSGIPPLRTAVNDARKVAEVLETQFGYTVQLLNDDATLGRLRTLFEEALPLEVEADDRLLVYFAGHGIAWDGDDGPAGYLVPQDARREDRSSFLPMTELNAWLERLPCRHLLLVLDCCFAGAFRWSSTRDLGAPPEVIHRERFDRYICDPAWQVLTSAAYDQKALDILSGETIGVRGGDPDQVGHSPFAAAFLRGLEGEADVVRRVETGRPVGDGVITATELYLYLRDCVEVGAEGDGHRQTPGLWPLKRHDKGEFIHLVPGHELDLPPAPELDEKNNPYRGLRSYDEVHAPLFFGRSRFVEVLARRVVAQPMTVVLGVSGTGKSSVVKAGLLPHLRATHPGGWYILHPIRPGKSPLSALASLEIPGPTDAGLATHLAAIRTDPRALATQVGALVEREPDRRLVLVVDQFEELITLCWDAGEREQFLAQLAGALAAHPDRLRVVLTLRSDYEPQFSESPLKESWIASRVVVPAMTLDEYREAIEGPASLRVLYFRGKTSSQGFVDRLIGDVANTPGALPLLSFTLSELYLRYLDRRGDDRSLTEDDYEALGGVGGSLRNRAEQVYDDLPDDAHRASLRRVMLRMTSVEGGEIARRRVPDEELEFDVPAENRRVAEVLRRLTKARLIVGGTDADGRPYLEPSHDELIRGWDKLLRWTRDEIQSLQLRRGLTLAAEAWGRQAGGLWLRDPRLAVLRREKRRSASWLNRAETRFVRRSLLVRNGILAGAAVAILFAFSAVSIAALVASRRLEQARQALAAGYLRGLGHSTGPVEDVELKVLQDLDRETDARVRFLFFQGALAAPGPASQLANRADLAVHAAVRFDDQLRADVHGLVCGVLEEKSRPGSRDDLPVRLACVVVGRHLGSARLTGGERFAASAAGAVLDAAVAGAWDPKRAAEELVRLSPDLAAPAARDAAARVVGVMDGSEAYVLATWCRALAALTGRLTEEEADSLAVDAARRLVREIPGSDYHRLQFLPEAFAALAERLGPEPSRRLARQIVEAGRQGPGPPTDPHQKLGLLRSIAALAPRLDDEAAGLAATLAIARLPAADSFELSFLDEPLGALAPRLSSRSLDRLAGATAEAAKAMEPGSSFDTDRFRRLCGLVEALGPWLSRGGAEHVADELLATLPRVDLSTIRHACLAVAAIAPRLDARRAEEASETALRRTVALYQPNSYPHADLTRVAMALGPHLGPSGLRCISEAIAEWITRSGLDSLSVLAETIAPLEPHLEEASAELLATSIGARCMELLVQTNESEFRSVRTLWNSLAPRLPPRLAGELAEVIGHRLAEHLPTAPSHQCADMVKAFVAVKPRLAPPLQARLMEMAEAKLRRAAEEGGASMLNLEELAHALASDLPPTTAASVARLLIERLSRLGELGFASECEALAVLAPHLGHDESASTAHRLMILALRANPKQVDPIYIAYTSLVKGLKPEQLVEMLKSIACSSRFQKPILAALGAKFLRTRPFEDSWALSHWARSHPHAMGHRRWLAEQLGVSVGEALFPHLAWMASGIALWVAYWMLLISWPRLWEVLHRGGWIPAAVLGGGTATLWGLVAPEPWLSLSGHSLPGILEKFVLVGLLIVLALVCGLVQDRTGWAPQEDPLGSLDDNDH</sequence>
<dbReference type="KEGG" id="tpla:ElP_53990"/>
<dbReference type="SUPFAM" id="SSF52540">
    <property type="entry name" value="P-loop containing nucleoside triphosphate hydrolases"/>
    <property type="match status" value="1"/>
</dbReference>
<evidence type="ECO:0000259" key="3">
    <source>
        <dbReference type="Pfam" id="PF20703"/>
    </source>
</evidence>
<evidence type="ECO:0000313" key="5">
    <source>
        <dbReference type="Proteomes" id="UP000317835"/>
    </source>
</evidence>
<name>A0A518H9C9_9BACT</name>
<dbReference type="InterPro" id="IPR011600">
    <property type="entry name" value="Pept_C14_caspase"/>
</dbReference>
<dbReference type="PANTHER" id="PTHR22576">
    <property type="entry name" value="MUCOSA ASSOCIATED LYMPHOID TISSUE LYMPHOMA TRANSLOCATION PROTEIN 1/PARACASPASE"/>
    <property type="match status" value="1"/>
</dbReference>
<keyword evidence="1" id="KW-0812">Transmembrane</keyword>
<evidence type="ECO:0000313" key="4">
    <source>
        <dbReference type="EMBL" id="QDV37460.1"/>
    </source>
</evidence>
<proteinExistence type="predicted"/>
<dbReference type="InterPro" id="IPR049052">
    <property type="entry name" value="nSTAND1"/>
</dbReference>
<dbReference type="Pfam" id="PF00656">
    <property type="entry name" value="Peptidase_C14"/>
    <property type="match status" value="1"/>
</dbReference>
<accession>A0A518H9C9</accession>
<dbReference type="GO" id="GO:0006508">
    <property type="term" value="P:proteolysis"/>
    <property type="evidence" value="ECO:0007669"/>
    <property type="project" value="InterPro"/>
</dbReference>
<keyword evidence="5" id="KW-1185">Reference proteome</keyword>
<dbReference type="InterPro" id="IPR029030">
    <property type="entry name" value="Caspase-like_dom_sf"/>
</dbReference>
<protein>
    <submittedName>
        <fullName evidence="4">Caspase domain protein</fullName>
    </submittedName>
</protein>
<dbReference type="PANTHER" id="PTHR22576:SF37">
    <property type="entry name" value="MUCOSA-ASSOCIATED LYMPHOID TISSUE LYMPHOMA TRANSLOCATION PROTEIN 1"/>
    <property type="match status" value="1"/>
</dbReference>
<evidence type="ECO:0000259" key="2">
    <source>
        <dbReference type="Pfam" id="PF00656"/>
    </source>
</evidence>
<dbReference type="EMBL" id="CP036426">
    <property type="protein sequence ID" value="QDV37460.1"/>
    <property type="molecule type" value="Genomic_DNA"/>
</dbReference>
<feature type="domain" description="Novel STAND NTPase 1" evidence="3">
    <location>
        <begin position="296"/>
        <end position="696"/>
    </location>
</feature>
<dbReference type="InterPro" id="IPR027417">
    <property type="entry name" value="P-loop_NTPase"/>
</dbReference>
<feature type="transmembrane region" description="Helical" evidence="1">
    <location>
        <begin position="1521"/>
        <end position="1541"/>
    </location>
</feature>
<feature type="transmembrane region" description="Helical" evidence="1">
    <location>
        <begin position="1553"/>
        <end position="1570"/>
    </location>
</feature>
<dbReference type="Proteomes" id="UP000317835">
    <property type="component" value="Chromosome"/>
</dbReference>
<dbReference type="Pfam" id="PF20703">
    <property type="entry name" value="nSTAND1"/>
    <property type="match status" value="1"/>
</dbReference>
<gene>
    <name evidence="4" type="ORF">ElP_53990</name>
</gene>
<dbReference type="RefSeq" id="WP_145275299.1">
    <property type="nucleotide sequence ID" value="NZ_CP036426.1"/>
</dbReference>
<dbReference type="SUPFAM" id="SSF52129">
    <property type="entry name" value="Caspase-like"/>
    <property type="match status" value="1"/>
</dbReference>
<organism evidence="4 5">
    <name type="scientific">Tautonia plasticadhaerens</name>
    <dbReference type="NCBI Taxonomy" id="2527974"/>
    <lineage>
        <taxon>Bacteria</taxon>
        <taxon>Pseudomonadati</taxon>
        <taxon>Planctomycetota</taxon>
        <taxon>Planctomycetia</taxon>
        <taxon>Isosphaerales</taxon>
        <taxon>Isosphaeraceae</taxon>
        <taxon>Tautonia</taxon>
    </lineage>
</organism>
<reference evidence="4 5" key="1">
    <citation type="submission" date="2019-02" db="EMBL/GenBank/DDBJ databases">
        <title>Deep-cultivation of Planctomycetes and their phenomic and genomic characterization uncovers novel biology.</title>
        <authorList>
            <person name="Wiegand S."/>
            <person name="Jogler M."/>
            <person name="Boedeker C."/>
            <person name="Pinto D."/>
            <person name="Vollmers J."/>
            <person name="Rivas-Marin E."/>
            <person name="Kohn T."/>
            <person name="Peeters S.H."/>
            <person name="Heuer A."/>
            <person name="Rast P."/>
            <person name="Oberbeckmann S."/>
            <person name="Bunk B."/>
            <person name="Jeske O."/>
            <person name="Meyerdierks A."/>
            <person name="Storesund J.E."/>
            <person name="Kallscheuer N."/>
            <person name="Luecker S."/>
            <person name="Lage O.M."/>
            <person name="Pohl T."/>
            <person name="Merkel B.J."/>
            <person name="Hornburger P."/>
            <person name="Mueller R.-W."/>
            <person name="Bruemmer F."/>
            <person name="Labrenz M."/>
            <person name="Spormann A.M."/>
            <person name="Op den Camp H."/>
            <person name="Overmann J."/>
            <person name="Amann R."/>
            <person name="Jetten M.S.M."/>
            <person name="Mascher T."/>
            <person name="Medema M.H."/>
            <person name="Devos D.P."/>
            <person name="Kaster A.-K."/>
            <person name="Ovreas L."/>
            <person name="Rohde M."/>
            <person name="Galperin M.Y."/>
            <person name="Jogler C."/>
        </authorList>
    </citation>
    <scope>NUCLEOTIDE SEQUENCE [LARGE SCALE GENOMIC DNA]</scope>
    <source>
        <strain evidence="4 5">ElP</strain>
    </source>
</reference>
<keyword evidence="1" id="KW-1133">Transmembrane helix</keyword>
<feature type="transmembrane region" description="Helical" evidence="1">
    <location>
        <begin position="1590"/>
        <end position="1606"/>
    </location>
</feature>
<evidence type="ECO:0000256" key="1">
    <source>
        <dbReference type="SAM" id="Phobius"/>
    </source>
</evidence>
<dbReference type="GO" id="GO:0004197">
    <property type="term" value="F:cysteine-type endopeptidase activity"/>
    <property type="evidence" value="ECO:0007669"/>
    <property type="project" value="InterPro"/>
</dbReference>
<keyword evidence="1" id="KW-0472">Membrane</keyword>
<dbReference type="InterPro" id="IPR052039">
    <property type="entry name" value="Caspase-related_regulators"/>
</dbReference>
<feature type="domain" description="Peptidase C14 caspase" evidence="2">
    <location>
        <begin position="7"/>
        <end position="138"/>
    </location>
</feature>